<dbReference type="RefSeq" id="WP_015674227.1">
    <property type="nucleotide sequence ID" value="NZ_JAJUOY010000015.1"/>
</dbReference>
<dbReference type="GeneID" id="34290454"/>
<accession>A0ABT1WWJ5</accession>
<dbReference type="EMBL" id="JAJUPA010000014">
    <property type="protein sequence ID" value="MCQ9630795.1"/>
    <property type="molecule type" value="Genomic_DNA"/>
</dbReference>
<dbReference type="Proteomes" id="UP001206331">
    <property type="component" value="Unassembled WGS sequence"/>
</dbReference>
<evidence type="ECO:0008006" key="3">
    <source>
        <dbReference type="Google" id="ProtNLM"/>
    </source>
</evidence>
<sequence>MTESELQELKNKISLILKDISNLSESEYQAIEQEKMIRTSNETELKPYYLIFLLFVSFLGYGYSGKEEKVSFTIPIKYKGSIFLLQHRKLGMALLSFSGVSKRDSLNVVKVINKAINKAKPFFDYYANEASNANDLNVINNSIPFFDRLCFQLELYKQKVKEIDVFIMSHQSDTGDIDVLADFVSRWNQENTLQREKNWLAISVIDAFFSFTEHVFIHSAILQGKLQTKQEIAQLTVSEWKDKFKRCIDISVPKNRDFYDKLSLLKDQIRNHLTHGAFGKNNEAFQIHSPVGAIPMLISPTTSMFSVGENLKFTDEEAIKIIEEFIEYYWGSKNFIENIYIQSGLPAVLTFALDSTYKRAMVSLDEMENFTHYLSEEFCNSMNMDW</sequence>
<gene>
    <name evidence="1" type="ORF">LZL92_10960</name>
</gene>
<protein>
    <recommendedName>
        <fullName evidence="3">Apea-like HEPN domain-containing protein</fullName>
    </recommendedName>
</protein>
<keyword evidence="2" id="KW-1185">Reference proteome</keyword>
<reference evidence="1 2" key="1">
    <citation type="submission" date="2021-12" db="EMBL/GenBank/DDBJ databases">
        <title>Identification and characterization of A. suis stains in western Canada.</title>
        <authorList>
            <person name="Kulathunga D.G.R.S."/>
            <person name="De Oliveira Costa M."/>
        </authorList>
    </citation>
    <scope>NUCLEOTIDE SEQUENCE [LARGE SCALE GENOMIC DNA]</scope>
    <source>
        <strain evidence="1 2">18_292</strain>
    </source>
</reference>
<proteinExistence type="predicted"/>
<evidence type="ECO:0000313" key="2">
    <source>
        <dbReference type="Proteomes" id="UP001206331"/>
    </source>
</evidence>
<evidence type="ECO:0000313" key="1">
    <source>
        <dbReference type="EMBL" id="MCQ9630795.1"/>
    </source>
</evidence>
<name>A0ABT1WWJ5_ACTSU</name>
<organism evidence="1 2">
    <name type="scientific">Actinobacillus suis</name>
    <dbReference type="NCBI Taxonomy" id="716"/>
    <lineage>
        <taxon>Bacteria</taxon>
        <taxon>Pseudomonadati</taxon>
        <taxon>Pseudomonadota</taxon>
        <taxon>Gammaproteobacteria</taxon>
        <taxon>Pasteurellales</taxon>
        <taxon>Pasteurellaceae</taxon>
        <taxon>Actinobacillus</taxon>
    </lineage>
</organism>
<comment type="caution">
    <text evidence="1">The sequence shown here is derived from an EMBL/GenBank/DDBJ whole genome shotgun (WGS) entry which is preliminary data.</text>
</comment>